<protein>
    <recommendedName>
        <fullName evidence="11">Mitochondrial cytochrome c oxidase assembly factor</fullName>
    </recommendedName>
</protein>
<evidence type="ECO:0000256" key="4">
    <source>
        <dbReference type="ARBA" id="ARBA00022946"/>
    </source>
</evidence>
<dbReference type="PANTHER" id="PTHR33968:SF1">
    <property type="entry name" value="PROTEIN PET100 HOMOLOG, MITOCHONDRIAL"/>
    <property type="match status" value="1"/>
</dbReference>
<dbReference type="GO" id="GO:0051082">
    <property type="term" value="F:unfolded protein binding"/>
    <property type="evidence" value="ECO:0007669"/>
    <property type="project" value="TreeGrafter"/>
</dbReference>
<organism evidence="9 10">
    <name type="scientific">Endocarpon pusillum (strain Z07020 / HMAS-L-300199)</name>
    <name type="common">Lichen-forming fungus</name>
    <dbReference type="NCBI Taxonomy" id="1263415"/>
    <lineage>
        <taxon>Eukaryota</taxon>
        <taxon>Fungi</taxon>
        <taxon>Dikarya</taxon>
        <taxon>Ascomycota</taxon>
        <taxon>Pezizomycotina</taxon>
        <taxon>Eurotiomycetes</taxon>
        <taxon>Chaetothyriomycetidae</taxon>
        <taxon>Verrucariales</taxon>
        <taxon>Verrucariaceae</taxon>
        <taxon>Endocarpon</taxon>
    </lineage>
</organism>
<evidence type="ECO:0008006" key="11">
    <source>
        <dbReference type="Google" id="ProtNLM"/>
    </source>
</evidence>
<evidence type="ECO:0000313" key="10">
    <source>
        <dbReference type="Proteomes" id="UP000019373"/>
    </source>
</evidence>
<evidence type="ECO:0000256" key="5">
    <source>
        <dbReference type="ARBA" id="ARBA00022989"/>
    </source>
</evidence>
<dbReference type="EMBL" id="KE721469">
    <property type="protein sequence ID" value="ERF69153.1"/>
    <property type="molecule type" value="Genomic_DNA"/>
</dbReference>
<evidence type="ECO:0000256" key="7">
    <source>
        <dbReference type="ARBA" id="ARBA00023136"/>
    </source>
</evidence>
<dbReference type="eggNOG" id="ENOG502S1QV">
    <property type="taxonomic scope" value="Eukaryota"/>
</dbReference>
<dbReference type="OMA" id="MKLPFRY"/>
<dbReference type="HOGENOM" id="CLU_156745_0_1_1"/>
<dbReference type="InterPro" id="IPR018625">
    <property type="entry name" value="Pet100"/>
</dbReference>
<comment type="similarity">
    <text evidence="8">Belongs to the PET100 family.</text>
</comment>
<accession>U1GAX7</accession>
<dbReference type="Proteomes" id="UP000019373">
    <property type="component" value="Unassembled WGS sequence"/>
</dbReference>
<dbReference type="GO" id="GO:0033617">
    <property type="term" value="P:mitochondrial respiratory chain complex IV assembly"/>
    <property type="evidence" value="ECO:0007669"/>
    <property type="project" value="InterPro"/>
</dbReference>
<dbReference type="AlphaFoldDB" id="U1GAX7"/>
<dbReference type="PANTHER" id="PTHR33968">
    <property type="entry name" value="PROTEIN PET100 HOMOLOG, MITOCHONDRIAL"/>
    <property type="match status" value="1"/>
</dbReference>
<keyword evidence="6" id="KW-0496">Mitochondrion</keyword>
<sequence length="108" mass="12961">MFSSILRTLRGPNLEVFKFGMYILFPIGWMYYFGTNLEDRFTVENFWPSQENSHRIPFERDEIRDEVRRIARETREKENRRRLEDLKLGGGAIRKTDREVDGGLEEKS</sequence>
<reference evidence="10" key="1">
    <citation type="journal article" date="2014" name="BMC Genomics">
        <title>Genome characteristics reveal the impact of lichenization on lichen-forming fungus Endocarpon pusillum Hedwig (Verrucariales, Ascomycota).</title>
        <authorList>
            <person name="Wang Y.-Y."/>
            <person name="Liu B."/>
            <person name="Zhang X.-Y."/>
            <person name="Zhou Q.-M."/>
            <person name="Zhang T."/>
            <person name="Li H."/>
            <person name="Yu Y.-F."/>
            <person name="Zhang X.-L."/>
            <person name="Hao X.-Y."/>
            <person name="Wang M."/>
            <person name="Wang L."/>
            <person name="Wei J.-C."/>
        </authorList>
    </citation>
    <scope>NUCLEOTIDE SEQUENCE [LARGE SCALE GENOMIC DNA]</scope>
    <source>
        <strain evidence="10">Z07020 / HMAS-L-300199</strain>
    </source>
</reference>
<dbReference type="OrthoDB" id="18175at2759"/>
<keyword evidence="5" id="KW-1133">Transmembrane helix</keyword>
<keyword evidence="4" id="KW-0809">Transit peptide</keyword>
<dbReference type="GeneID" id="19236168"/>
<dbReference type="GO" id="GO:0005743">
    <property type="term" value="C:mitochondrial inner membrane"/>
    <property type="evidence" value="ECO:0007669"/>
    <property type="project" value="TreeGrafter"/>
</dbReference>
<evidence type="ECO:0000313" key="9">
    <source>
        <dbReference type="EMBL" id="ERF69153.1"/>
    </source>
</evidence>
<evidence type="ECO:0000256" key="6">
    <source>
        <dbReference type="ARBA" id="ARBA00023128"/>
    </source>
</evidence>
<name>U1GAX7_ENDPU</name>
<evidence type="ECO:0000256" key="1">
    <source>
        <dbReference type="ARBA" id="ARBA00004167"/>
    </source>
</evidence>
<comment type="subcellular location">
    <subcellularLocation>
        <location evidence="1">Membrane</location>
        <topology evidence="1">Single-pass membrane protein</topology>
    </subcellularLocation>
    <subcellularLocation>
        <location evidence="2">Mitochondrion membrane</location>
    </subcellularLocation>
</comment>
<evidence type="ECO:0000256" key="2">
    <source>
        <dbReference type="ARBA" id="ARBA00004325"/>
    </source>
</evidence>
<dbReference type="Pfam" id="PF09803">
    <property type="entry name" value="Pet100"/>
    <property type="match status" value="1"/>
</dbReference>
<keyword evidence="7" id="KW-0472">Membrane</keyword>
<evidence type="ECO:0000256" key="3">
    <source>
        <dbReference type="ARBA" id="ARBA00022692"/>
    </source>
</evidence>
<gene>
    <name evidence="9" type="ORF">EPUS_01109</name>
</gene>
<proteinExistence type="inferred from homology"/>
<keyword evidence="3" id="KW-0812">Transmembrane</keyword>
<keyword evidence="10" id="KW-1185">Reference proteome</keyword>
<evidence type="ECO:0000256" key="8">
    <source>
        <dbReference type="ARBA" id="ARBA00038077"/>
    </source>
</evidence>
<dbReference type="RefSeq" id="XP_007805213.1">
    <property type="nucleotide sequence ID" value="XM_007807022.1"/>
</dbReference>